<dbReference type="AlphaFoldDB" id="A0A426XVD3"/>
<reference evidence="2 3" key="1">
    <citation type="journal article" date="2014" name="Agronomy (Basel)">
        <title>A Draft Genome Sequence for Ensete ventricosum, the Drought-Tolerant Tree Against Hunger.</title>
        <authorList>
            <person name="Harrison J."/>
            <person name="Moore K.A."/>
            <person name="Paszkiewicz K."/>
            <person name="Jones T."/>
            <person name="Grant M."/>
            <person name="Ambacheew D."/>
            <person name="Muzemil S."/>
            <person name="Studholme D.J."/>
        </authorList>
    </citation>
    <scope>NUCLEOTIDE SEQUENCE [LARGE SCALE GENOMIC DNA]</scope>
</reference>
<comment type="caution">
    <text evidence="2">The sequence shown here is derived from an EMBL/GenBank/DDBJ whole genome shotgun (WGS) entry which is preliminary data.</text>
</comment>
<proteinExistence type="predicted"/>
<accession>A0A426XVD3</accession>
<evidence type="ECO:0000256" key="1">
    <source>
        <dbReference type="SAM" id="MobiDB-lite"/>
    </source>
</evidence>
<sequence length="123" mass="13831">MPPQDQAPVKDANLGNEVTGGESDDAEEISVDLMLVLVQHSVQRHQTWRSGLGGLDRRNDRERTLTVRGPRWQEQEVRRLQQKKQRLLCFYCTMEEDASDAEGSLAVEGSDHHNGGSGERYGL</sequence>
<dbReference type="Proteomes" id="UP000287651">
    <property type="component" value="Unassembled WGS sequence"/>
</dbReference>
<evidence type="ECO:0000313" key="2">
    <source>
        <dbReference type="EMBL" id="RRT43394.1"/>
    </source>
</evidence>
<name>A0A426XVD3_ENSVE</name>
<gene>
    <name evidence="2" type="ORF">B296_00041366</name>
</gene>
<feature type="region of interest" description="Disordered" evidence="1">
    <location>
        <begin position="100"/>
        <end position="123"/>
    </location>
</feature>
<protein>
    <submittedName>
        <fullName evidence="2">Uncharacterized protein</fullName>
    </submittedName>
</protein>
<organism evidence="2 3">
    <name type="scientific">Ensete ventricosum</name>
    <name type="common">Abyssinian banana</name>
    <name type="synonym">Musa ensete</name>
    <dbReference type="NCBI Taxonomy" id="4639"/>
    <lineage>
        <taxon>Eukaryota</taxon>
        <taxon>Viridiplantae</taxon>
        <taxon>Streptophyta</taxon>
        <taxon>Embryophyta</taxon>
        <taxon>Tracheophyta</taxon>
        <taxon>Spermatophyta</taxon>
        <taxon>Magnoliopsida</taxon>
        <taxon>Liliopsida</taxon>
        <taxon>Zingiberales</taxon>
        <taxon>Musaceae</taxon>
        <taxon>Ensete</taxon>
    </lineage>
</organism>
<feature type="region of interest" description="Disordered" evidence="1">
    <location>
        <begin position="1"/>
        <end position="24"/>
    </location>
</feature>
<dbReference type="EMBL" id="AMZH03017187">
    <property type="protein sequence ID" value="RRT43394.1"/>
    <property type="molecule type" value="Genomic_DNA"/>
</dbReference>
<evidence type="ECO:0000313" key="3">
    <source>
        <dbReference type="Proteomes" id="UP000287651"/>
    </source>
</evidence>